<keyword evidence="4" id="KW-1185">Reference proteome</keyword>
<organism evidence="3 4">
    <name type="scientific">Lacibacterium aquatile</name>
    <dbReference type="NCBI Taxonomy" id="1168082"/>
    <lineage>
        <taxon>Bacteria</taxon>
        <taxon>Pseudomonadati</taxon>
        <taxon>Pseudomonadota</taxon>
        <taxon>Alphaproteobacteria</taxon>
        <taxon>Rhodospirillales</taxon>
        <taxon>Rhodospirillaceae</taxon>
    </lineage>
</organism>
<feature type="domain" description="UspA" evidence="2">
    <location>
        <begin position="152"/>
        <end position="273"/>
    </location>
</feature>
<accession>A0ABW5DUA7</accession>
<dbReference type="Gene3D" id="3.40.50.12370">
    <property type="match status" value="1"/>
</dbReference>
<dbReference type="CDD" id="cd00293">
    <property type="entry name" value="USP-like"/>
    <property type="match status" value="1"/>
</dbReference>
<dbReference type="EMBL" id="JBHUIP010000009">
    <property type="protein sequence ID" value="MFD2263106.1"/>
    <property type="molecule type" value="Genomic_DNA"/>
</dbReference>
<evidence type="ECO:0000313" key="3">
    <source>
        <dbReference type="EMBL" id="MFD2263106.1"/>
    </source>
</evidence>
<evidence type="ECO:0000256" key="1">
    <source>
        <dbReference type="ARBA" id="ARBA00008791"/>
    </source>
</evidence>
<dbReference type="InterPro" id="IPR006016">
    <property type="entry name" value="UspA"/>
</dbReference>
<dbReference type="InterPro" id="IPR006015">
    <property type="entry name" value="Universal_stress_UspA"/>
</dbReference>
<dbReference type="RefSeq" id="WP_379876078.1">
    <property type="nucleotide sequence ID" value="NZ_JBHUIP010000009.1"/>
</dbReference>
<dbReference type="PANTHER" id="PTHR46268:SF15">
    <property type="entry name" value="UNIVERSAL STRESS PROTEIN HP_0031"/>
    <property type="match status" value="1"/>
</dbReference>
<comment type="similarity">
    <text evidence="1">Belongs to the universal stress protein A family.</text>
</comment>
<gene>
    <name evidence="3" type="ORF">ACFSM5_09430</name>
</gene>
<comment type="caution">
    <text evidence="3">The sequence shown here is derived from an EMBL/GenBank/DDBJ whole genome shotgun (WGS) entry which is preliminary data.</text>
</comment>
<protein>
    <submittedName>
        <fullName evidence="3">Universal stress protein</fullName>
    </submittedName>
</protein>
<name>A0ABW5DUA7_9PROT</name>
<reference evidence="4" key="1">
    <citation type="journal article" date="2019" name="Int. J. Syst. Evol. Microbiol.">
        <title>The Global Catalogue of Microorganisms (GCM) 10K type strain sequencing project: providing services to taxonomists for standard genome sequencing and annotation.</title>
        <authorList>
            <consortium name="The Broad Institute Genomics Platform"/>
            <consortium name="The Broad Institute Genome Sequencing Center for Infectious Disease"/>
            <person name="Wu L."/>
            <person name="Ma J."/>
        </authorList>
    </citation>
    <scope>NUCLEOTIDE SEQUENCE [LARGE SCALE GENOMIC DNA]</scope>
    <source>
        <strain evidence="4">CGMCC 1.19062</strain>
    </source>
</reference>
<proteinExistence type="inferred from homology"/>
<dbReference type="Pfam" id="PF00582">
    <property type="entry name" value="Usp"/>
    <property type="match status" value="1"/>
</dbReference>
<evidence type="ECO:0000313" key="4">
    <source>
        <dbReference type="Proteomes" id="UP001597295"/>
    </source>
</evidence>
<dbReference type="Proteomes" id="UP001597295">
    <property type="component" value="Unassembled WGS sequence"/>
</dbReference>
<evidence type="ECO:0000259" key="2">
    <source>
        <dbReference type="Pfam" id="PF00582"/>
    </source>
</evidence>
<dbReference type="SUPFAM" id="SSF52402">
    <property type="entry name" value="Adenine nucleotide alpha hydrolases-like"/>
    <property type="match status" value="2"/>
</dbReference>
<sequence length="274" mass="29259">MIKDIVVHVEPGTRGENRLDLAIALARSHDAHLIGLHVIEPVVLPEFLLQATENPLSELLIDAAEAAAVQAQKLFEERIRVEGISGEWRLARGGASAQVALSARYSDLTIVGQPDPKGPISVVRPDDVVMESGRPVLIIPYIGALPQTADYVLVAWDGSREATRAVNDAVPMLTKAKKVKVVVVNPQSGPNNVGEIAGTDLGHHLARHGVKVEVGKIVAPELEVADALLSALLDEGCDMLVMGAYGHSRLRQTIIGGATRTILDHMTVPVLMAH</sequence>
<dbReference type="PRINTS" id="PR01438">
    <property type="entry name" value="UNVRSLSTRESS"/>
</dbReference>
<dbReference type="PANTHER" id="PTHR46268">
    <property type="entry name" value="STRESS RESPONSE PROTEIN NHAX"/>
    <property type="match status" value="1"/>
</dbReference>